<name>A0ABQ7C344_BRACR</name>
<evidence type="ECO:0000313" key="1">
    <source>
        <dbReference type="EMBL" id="KAF3545597.1"/>
    </source>
</evidence>
<comment type="caution">
    <text evidence="1">The sequence shown here is derived from an EMBL/GenBank/DDBJ whole genome shotgun (WGS) entry which is preliminary data.</text>
</comment>
<proteinExistence type="predicted"/>
<accession>A0ABQ7C344</accession>
<keyword evidence="2" id="KW-1185">Reference proteome</keyword>
<organism evidence="1 2">
    <name type="scientific">Brassica cretica</name>
    <name type="common">Mustard</name>
    <dbReference type="NCBI Taxonomy" id="69181"/>
    <lineage>
        <taxon>Eukaryota</taxon>
        <taxon>Viridiplantae</taxon>
        <taxon>Streptophyta</taxon>
        <taxon>Embryophyta</taxon>
        <taxon>Tracheophyta</taxon>
        <taxon>Spermatophyta</taxon>
        <taxon>Magnoliopsida</taxon>
        <taxon>eudicotyledons</taxon>
        <taxon>Gunneridae</taxon>
        <taxon>Pentapetalae</taxon>
        <taxon>rosids</taxon>
        <taxon>malvids</taxon>
        <taxon>Brassicales</taxon>
        <taxon>Brassicaceae</taxon>
        <taxon>Brassiceae</taxon>
        <taxon>Brassica</taxon>
    </lineage>
</organism>
<protein>
    <submittedName>
        <fullName evidence="1">Uncharacterized protein</fullName>
    </submittedName>
</protein>
<dbReference type="EMBL" id="QGKV02000832">
    <property type="protein sequence ID" value="KAF3545597.1"/>
    <property type="molecule type" value="Genomic_DNA"/>
</dbReference>
<sequence length="132" mass="14587">MEEEKLEVEMLVEKKRWRHSYGGKHNVYGGHASGNGRGQVLCGGEGGRAGRGAVDVDQKLEGMEDVKVMEELMAEEELMASVELADVDMKVVVAKEVEEEPEAGKDQQLYPLVAVEEVVVEKLREEVKFIAG</sequence>
<reference evidence="1 2" key="1">
    <citation type="journal article" date="2020" name="BMC Genomics">
        <title>Intraspecific diversification of the crop wild relative Brassica cretica Lam. using demographic model selection.</title>
        <authorList>
            <person name="Kioukis A."/>
            <person name="Michalopoulou V.A."/>
            <person name="Briers L."/>
            <person name="Pirintsos S."/>
            <person name="Studholme D.J."/>
            <person name="Pavlidis P."/>
            <person name="Sarris P.F."/>
        </authorList>
    </citation>
    <scope>NUCLEOTIDE SEQUENCE [LARGE SCALE GENOMIC DNA]</scope>
    <source>
        <strain evidence="2">cv. PFS-1207/04</strain>
    </source>
</reference>
<dbReference type="Proteomes" id="UP000266723">
    <property type="component" value="Unassembled WGS sequence"/>
</dbReference>
<gene>
    <name evidence="1" type="ORF">DY000_02009110</name>
</gene>
<evidence type="ECO:0000313" key="2">
    <source>
        <dbReference type="Proteomes" id="UP000266723"/>
    </source>
</evidence>